<gene>
    <name evidence="1" type="ORF">BCM02_111173</name>
</gene>
<organism evidence="1 2">
    <name type="scientific">Paenibacillus methanolicus</name>
    <dbReference type="NCBI Taxonomy" id="582686"/>
    <lineage>
        <taxon>Bacteria</taxon>
        <taxon>Bacillati</taxon>
        <taxon>Bacillota</taxon>
        <taxon>Bacilli</taxon>
        <taxon>Bacillales</taxon>
        <taxon>Paenibacillaceae</taxon>
        <taxon>Paenibacillus</taxon>
    </lineage>
</organism>
<keyword evidence="2" id="KW-1185">Reference proteome</keyword>
<reference evidence="1 2" key="1">
    <citation type="submission" date="2019-07" db="EMBL/GenBank/DDBJ databases">
        <title>Genomic Encyclopedia of Type Strains, Phase III (KMG-III): the genomes of soil and plant-associated and newly described type strains.</title>
        <authorList>
            <person name="Whitman W."/>
        </authorList>
    </citation>
    <scope>NUCLEOTIDE SEQUENCE [LARGE SCALE GENOMIC DNA]</scope>
    <source>
        <strain evidence="1 2">BL24</strain>
    </source>
</reference>
<protein>
    <submittedName>
        <fullName evidence="1">Uncharacterized protein</fullName>
    </submittedName>
</protein>
<name>A0A5S5BUH2_9BACL</name>
<proteinExistence type="predicted"/>
<comment type="caution">
    <text evidence="1">The sequence shown here is derived from an EMBL/GenBank/DDBJ whole genome shotgun (WGS) entry which is preliminary data.</text>
</comment>
<dbReference type="RefSeq" id="WP_148932226.1">
    <property type="nucleotide sequence ID" value="NZ_VNHS01000011.1"/>
</dbReference>
<dbReference type="AlphaFoldDB" id="A0A5S5BUH2"/>
<dbReference type="OrthoDB" id="2626893at2"/>
<dbReference type="Proteomes" id="UP000323257">
    <property type="component" value="Unassembled WGS sequence"/>
</dbReference>
<accession>A0A5S5BUH2</accession>
<evidence type="ECO:0000313" key="2">
    <source>
        <dbReference type="Proteomes" id="UP000323257"/>
    </source>
</evidence>
<evidence type="ECO:0000313" key="1">
    <source>
        <dbReference type="EMBL" id="TYP70667.1"/>
    </source>
</evidence>
<sequence>MSDEDQRYDFRIVSADGESTISFLLEKYVPGELPSISCAIEIKDHKFTGRGSNVWFTLREFESFVRRLKEGKVENRIELASRFPEDFEMSVETLRIRKEQLAIRYFLSTGKYGANADRIEVKLSGGFEIDQACYASMIERFGRLSSMAKAKSGDIKLD</sequence>
<dbReference type="EMBL" id="VNHS01000011">
    <property type="protein sequence ID" value="TYP70667.1"/>
    <property type="molecule type" value="Genomic_DNA"/>
</dbReference>